<gene>
    <name evidence="1" type="ORF">ACJMK2_026225</name>
</gene>
<protein>
    <submittedName>
        <fullName evidence="1">Uncharacterized protein</fullName>
    </submittedName>
</protein>
<keyword evidence="2" id="KW-1185">Reference proteome</keyword>
<reference evidence="1 2" key="1">
    <citation type="submission" date="2024-11" db="EMBL/GenBank/DDBJ databases">
        <title>Chromosome-level genome assembly of the freshwater bivalve Anodonta woodiana.</title>
        <authorList>
            <person name="Chen X."/>
        </authorList>
    </citation>
    <scope>NUCLEOTIDE SEQUENCE [LARGE SCALE GENOMIC DNA]</scope>
    <source>
        <strain evidence="1">MN2024</strain>
        <tissue evidence="1">Gills</tissue>
    </source>
</reference>
<dbReference type="EMBL" id="JBJQND010000002">
    <property type="protein sequence ID" value="KAL3886218.1"/>
    <property type="molecule type" value="Genomic_DNA"/>
</dbReference>
<comment type="caution">
    <text evidence="1">The sequence shown here is derived from an EMBL/GenBank/DDBJ whole genome shotgun (WGS) entry which is preliminary data.</text>
</comment>
<organism evidence="1 2">
    <name type="scientific">Sinanodonta woodiana</name>
    <name type="common">Chinese pond mussel</name>
    <name type="synonym">Anodonta woodiana</name>
    <dbReference type="NCBI Taxonomy" id="1069815"/>
    <lineage>
        <taxon>Eukaryota</taxon>
        <taxon>Metazoa</taxon>
        <taxon>Spiralia</taxon>
        <taxon>Lophotrochozoa</taxon>
        <taxon>Mollusca</taxon>
        <taxon>Bivalvia</taxon>
        <taxon>Autobranchia</taxon>
        <taxon>Heteroconchia</taxon>
        <taxon>Palaeoheterodonta</taxon>
        <taxon>Unionida</taxon>
        <taxon>Unionoidea</taxon>
        <taxon>Unionidae</taxon>
        <taxon>Unioninae</taxon>
        <taxon>Sinanodonta</taxon>
    </lineage>
</organism>
<proteinExistence type="predicted"/>
<dbReference type="AlphaFoldDB" id="A0ABD3XL84"/>
<accession>A0ABD3XL84</accession>
<name>A0ABD3XL84_SINWO</name>
<sequence>MTKLLTTVNMKNKTNNEDCNTCPQPQELNSPRQGKAELNLQEDMYRKLDQTASSFYDYATCTVSEGNTHATESSNKDSEYDYVSSIAMCQSVTADIHETDDNYITPLNDPGCPIQQCVKRVTDVIGSDHTYIAPISDLACPIEVCHETYITPITE</sequence>
<evidence type="ECO:0000313" key="1">
    <source>
        <dbReference type="EMBL" id="KAL3886218.1"/>
    </source>
</evidence>
<evidence type="ECO:0000313" key="2">
    <source>
        <dbReference type="Proteomes" id="UP001634394"/>
    </source>
</evidence>
<dbReference type="Proteomes" id="UP001634394">
    <property type="component" value="Unassembled WGS sequence"/>
</dbReference>